<proteinExistence type="predicted"/>
<dbReference type="OrthoDB" id="2505635at2759"/>
<keyword evidence="2" id="KW-0808">Transferase</keyword>
<evidence type="ECO:0008006" key="8">
    <source>
        <dbReference type="Google" id="ProtNLM"/>
    </source>
</evidence>
<evidence type="ECO:0000256" key="1">
    <source>
        <dbReference type="ARBA" id="ARBA00022603"/>
    </source>
</evidence>
<dbReference type="PANTHER" id="PTHR43712">
    <property type="entry name" value="PUTATIVE (AFU_ORTHOLOGUE AFUA_4G14580)-RELATED"/>
    <property type="match status" value="1"/>
</dbReference>
<comment type="caution">
    <text evidence="6">The sequence shown here is derived from an EMBL/GenBank/DDBJ whole genome shotgun (WGS) entry which is preliminary data.</text>
</comment>
<dbReference type="Proteomes" id="UP000765509">
    <property type="component" value="Unassembled WGS sequence"/>
</dbReference>
<dbReference type="Pfam" id="PF00891">
    <property type="entry name" value="Methyltransf_2"/>
    <property type="match status" value="1"/>
</dbReference>
<dbReference type="InterPro" id="IPR012337">
    <property type="entry name" value="RNaseH-like_sf"/>
</dbReference>
<dbReference type="PANTHER" id="PTHR43712:SF2">
    <property type="entry name" value="O-METHYLTRANSFERASE CICE"/>
    <property type="match status" value="1"/>
</dbReference>
<protein>
    <recommendedName>
        <fullName evidence="8">O-methyltransferase domain-containing protein</fullName>
    </recommendedName>
</protein>
<dbReference type="SUPFAM" id="SSF53335">
    <property type="entry name" value="S-adenosyl-L-methionine-dependent methyltransferases"/>
    <property type="match status" value="1"/>
</dbReference>
<dbReference type="EMBL" id="AVOT02010485">
    <property type="protein sequence ID" value="MBW0490253.1"/>
    <property type="molecule type" value="Genomic_DNA"/>
</dbReference>
<reference evidence="6" key="1">
    <citation type="submission" date="2021-03" db="EMBL/GenBank/DDBJ databases">
        <title>Draft genome sequence of rust myrtle Austropuccinia psidii MF-1, a brazilian biotype.</title>
        <authorList>
            <person name="Quecine M.C."/>
            <person name="Pachon D.M.R."/>
            <person name="Bonatelli M.L."/>
            <person name="Correr F.H."/>
            <person name="Franceschini L.M."/>
            <person name="Leite T.F."/>
            <person name="Margarido G.R.A."/>
            <person name="Almeida C.A."/>
            <person name="Ferrarezi J.A."/>
            <person name="Labate C.A."/>
        </authorList>
    </citation>
    <scope>NUCLEOTIDE SEQUENCE</scope>
    <source>
        <strain evidence="6">MF-1</strain>
    </source>
</reference>
<keyword evidence="3" id="KW-0949">S-adenosyl-L-methionine</keyword>
<dbReference type="GO" id="GO:0008171">
    <property type="term" value="F:O-methyltransferase activity"/>
    <property type="evidence" value="ECO:0007669"/>
    <property type="project" value="InterPro"/>
</dbReference>
<dbReference type="Gene3D" id="1.10.10.10">
    <property type="entry name" value="Winged helix-like DNA-binding domain superfamily/Winged helix DNA-binding domain"/>
    <property type="match status" value="1"/>
</dbReference>
<dbReference type="InterPro" id="IPR016461">
    <property type="entry name" value="COMT-like"/>
</dbReference>
<dbReference type="InterPro" id="IPR029063">
    <property type="entry name" value="SAM-dependent_MTases_sf"/>
</dbReference>
<dbReference type="SUPFAM" id="SSF53098">
    <property type="entry name" value="Ribonuclease H-like"/>
    <property type="match status" value="1"/>
</dbReference>
<sequence length="684" mass="75560">MLEQLLSLKDACIQFCSTDNMQAYCLTQLKWEKVSVMVNFLQPLYKATYIICGSAYPTINEMLPLCILLIKRIQQACDQYNVTPIKPAAMAMTCKLSKYLKQLFLKMSVICALILDPRLKLQFFTNHQTTLSFFGTLSAKLAAIFDEEVRKHVTSENLNSDTTHSDNTVPVSIEMGLFVDMYSLASSEGRNFENKIQQFFAEPPEPKETNILLFLKSRGVSVGIFYNTVLSLLTARGDFPLLPNGGLNHQVAWLRGSIGFDRGNICTITSPSAVLLTLSMGTADRGFGSTCPSRHPGEGRESSSLEFEHTMPSSQAQKLVALIIQAVDDIEADTASQVPGAATTDLNLPIIALEDDLEASPKRVKALRILQAATHQLLATLLPAGIQIVQRHLSALQTAALDVVVKAKIADIIHAIDPDSSKGGVHIHLLAEKAEMESTQLSQILRFLAIRNIFSLPALVDMPTAVIKRKDGVRPSDDDYPTAWAKNHKWKGDFFEFLRNSEGGWQAERFGKAMNEGAQPLGIGDSHYRGLDWESLPPKGTLIDLGGGIGAASYVLAGYLPEWKIIVQDRPEVIKLGNVHYQSIGSTARMEFEEHDFFRPQPVHRVQAADAYFLRHILHSWPESECLKILTLLRQAAKPSTSLLVCESKLEPPVSEKGAVIFPNDGMATSGSYNLDLAMMIIFK</sequence>
<dbReference type="SUPFAM" id="SSF46785">
    <property type="entry name" value="Winged helix' DNA-binding domain"/>
    <property type="match status" value="1"/>
</dbReference>
<dbReference type="GO" id="GO:0032259">
    <property type="term" value="P:methylation"/>
    <property type="evidence" value="ECO:0007669"/>
    <property type="project" value="UniProtKB-KW"/>
</dbReference>
<keyword evidence="7" id="KW-1185">Reference proteome</keyword>
<dbReference type="InterPro" id="IPR036388">
    <property type="entry name" value="WH-like_DNA-bd_sf"/>
</dbReference>
<evidence type="ECO:0000256" key="2">
    <source>
        <dbReference type="ARBA" id="ARBA00022679"/>
    </source>
</evidence>
<evidence type="ECO:0000256" key="3">
    <source>
        <dbReference type="ARBA" id="ARBA00022691"/>
    </source>
</evidence>
<feature type="domain" description="O-methyltransferase C-terminal" evidence="4">
    <location>
        <begin position="538"/>
        <end position="650"/>
    </location>
</feature>
<name>A0A9Q3H385_9BASI</name>
<dbReference type="Gene3D" id="3.40.50.150">
    <property type="entry name" value="Vaccinia Virus protein VP39"/>
    <property type="match status" value="1"/>
</dbReference>
<gene>
    <name evidence="6" type="ORF">O181_029968</name>
</gene>
<dbReference type="Pfam" id="PF14372">
    <property type="entry name" value="hAT-like_RNase-H"/>
    <property type="match status" value="1"/>
</dbReference>
<dbReference type="InterPro" id="IPR001077">
    <property type="entry name" value="COMT_C"/>
</dbReference>
<accession>A0A9Q3H385</accession>
<evidence type="ECO:0000313" key="6">
    <source>
        <dbReference type="EMBL" id="MBW0490253.1"/>
    </source>
</evidence>
<dbReference type="PROSITE" id="PS51683">
    <property type="entry name" value="SAM_OMT_II"/>
    <property type="match status" value="1"/>
</dbReference>
<dbReference type="GO" id="GO:0003677">
    <property type="term" value="F:DNA binding"/>
    <property type="evidence" value="ECO:0007669"/>
    <property type="project" value="InterPro"/>
</dbReference>
<keyword evidence="1" id="KW-0489">Methyltransferase</keyword>
<feature type="domain" description="hAT-like transposase RNase-H fold" evidence="5">
    <location>
        <begin position="52"/>
        <end position="127"/>
    </location>
</feature>
<dbReference type="AlphaFoldDB" id="A0A9Q3H385"/>
<evidence type="ECO:0000313" key="7">
    <source>
        <dbReference type="Proteomes" id="UP000765509"/>
    </source>
</evidence>
<dbReference type="InterPro" id="IPR036390">
    <property type="entry name" value="WH_DNA-bd_sf"/>
</dbReference>
<evidence type="ECO:0000259" key="5">
    <source>
        <dbReference type="Pfam" id="PF14372"/>
    </source>
</evidence>
<evidence type="ECO:0000259" key="4">
    <source>
        <dbReference type="Pfam" id="PF00891"/>
    </source>
</evidence>
<dbReference type="InterPro" id="IPR025525">
    <property type="entry name" value="hAT-like_transposase_RNase-H"/>
</dbReference>
<organism evidence="6 7">
    <name type="scientific">Austropuccinia psidii MF-1</name>
    <dbReference type="NCBI Taxonomy" id="1389203"/>
    <lineage>
        <taxon>Eukaryota</taxon>
        <taxon>Fungi</taxon>
        <taxon>Dikarya</taxon>
        <taxon>Basidiomycota</taxon>
        <taxon>Pucciniomycotina</taxon>
        <taxon>Pucciniomycetes</taxon>
        <taxon>Pucciniales</taxon>
        <taxon>Sphaerophragmiaceae</taxon>
        <taxon>Austropuccinia</taxon>
    </lineage>
</organism>